<reference evidence="2" key="1">
    <citation type="submission" date="2020-02" db="EMBL/GenBank/DDBJ databases">
        <authorList>
            <person name="Scholz U."/>
            <person name="Mascher M."/>
            <person name="Fiebig A."/>
        </authorList>
    </citation>
    <scope>NUCLEOTIDE SEQUENCE</scope>
</reference>
<proteinExistence type="predicted"/>
<dbReference type="PANTHER" id="PTHR33167:SF43">
    <property type="entry name" value="PROTEIN WAVE"/>
    <property type="match status" value="1"/>
</dbReference>
<evidence type="ECO:0000313" key="3">
    <source>
        <dbReference type="Proteomes" id="UP000663760"/>
    </source>
</evidence>
<feature type="region of interest" description="Disordered" evidence="1">
    <location>
        <begin position="135"/>
        <end position="185"/>
    </location>
</feature>
<dbReference type="AlphaFoldDB" id="A0A7I8LDX2"/>
<dbReference type="OrthoDB" id="1928288at2759"/>
<organism evidence="2 3">
    <name type="scientific">Spirodela intermedia</name>
    <name type="common">Intermediate duckweed</name>
    <dbReference type="NCBI Taxonomy" id="51605"/>
    <lineage>
        <taxon>Eukaryota</taxon>
        <taxon>Viridiplantae</taxon>
        <taxon>Streptophyta</taxon>
        <taxon>Embryophyta</taxon>
        <taxon>Tracheophyta</taxon>
        <taxon>Spermatophyta</taxon>
        <taxon>Magnoliopsida</taxon>
        <taxon>Liliopsida</taxon>
        <taxon>Araceae</taxon>
        <taxon>Lemnoideae</taxon>
        <taxon>Spirodela</taxon>
    </lineage>
</organism>
<dbReference type="EMBL" id="LR746277">
    <property type="protein sequence ID" value="CAA7408209.1"/>
    <property type="molecule type" value="Genomic_DNA"/>
</dbReference>
<dbReference type="PANTHER" id="PTHR33167">
    <property type="entry name" value="TRANSCRIPTION FACTOR, PUTATIVE (DUF863)-RELATED"/>
    <property type="match status" value="1"/>
</dbReference>
<protein>
    <submittedName>
        <fullName evidence="2">Uncharacterized protein</fullName>
    </submittedName>
</protein>
<sequence>MGTELQYSRNFFASLPRSHGSPLTVTFETPDDRPSLRDVRRKEYPRPQPPMDGLGCVKDSLKKTMLEHEKIFRDQVRELHRVYRIQKLLMSQQRQGGLVGLFSSTQSNDKLSAESLPSCSDEECDLDLTLSIGLGGGKKEARSGSRSDTKFGCCPESSANSTGRRAAFAPASSDPGAAAGPLCRC</sequence>
<evidence type="ECO:0000313" key="2">
    <source>
        <dbReference type="EMBL" id="CAA7408209.1"/>
    </source>
</evidence>
<feature type="compositionally biased region" description="Low complexity" evidence="1">
    <location>
        <begin position="166"/>
        <end position="185"/>
    </location>
</feature>
<dbReference type="Proteomes" id="UP000663760">
    <property type="component" value="Chromosome 14"/>
</dbReference>
<evidence type="ECO:0000256" key="1">
    <source>
        <dbReference type="SAM" id="MobiDB-lite"/>
    </source>
</evidence>
<feature type="compositionally biased region" description="Basic and acidic residues" evidence="1">
    <location>
        <begin position="137"/>
        <end position="149"/>
    </location>
</feature>
<keyword evidence="3" id="KW-1185">Reference proteome</keyword>
<gene>
    <name evidence="2" type="ORF">SI8410_14018887</name>
</gene>
<accession>A0A7I8LDX2</accession>
<name>A0A7I8LDX2_SPIIN</name>